<proteinExistence type="predicted"/>
<dbReference type="OrthoDB" id="265717at2759"/>
<dbReference type="AlphaFoldDB" id="A0A6P8GFS9"/>
<sequence length="216" mass="24115">MLAHDMALKIERFACPGKGNGLRAVHKVRAGELLFKASPLACCISKKRLATACHNCFNTTVSRAEGLLRCSQCKMARYCNARCQKQAWSEHKRECSRLKSLTPRIPPDSVRLAAGILFTEQLDTTQNASEELYSLEEHQSHLADMSEEKQEGLKQLCLVLQFLLQEDRGRSPETSPPPGLDLLNLLAKVGHTFTLLSSLCEGQWNRCVCVCSRETP</sequence>
<dbReference type="KEGG" id="char:105906080"/>
<dbReference type="PROSITE" id="PS01360">
    <property type="entry name" value="ZF_MYND_1"/>
    <property type="match status" value="1"/>
</dbReference>
<dbReference type="PANTHER" id="PTHR12197:SF288">
    <property type="entry name" value="HISTONE-LYSINE N-METHYLTRANSFERASE SMYD3"/>
    <property type="match status" value="1"/>
</dbReference>
<dbReference type="SUPFAM" id="SSF144232">
    <property type="entry name" value="HIT/MYND zinc finger-like"/>
    <property type="match status" value="1"/>
</dbReference>
<evidence type="ECO:0000256" key="5">
    <source>
        <dbReference type="ARBA" id="ARBA00022771"/>
    </source>
</evidence>
<evidence type="ECO:0000259" key="9">
    <source>
        <dbReference type="PROSITE" id="PS50865"/>
    </source>
</evidence>
<dbReference type="Gene3D" id="1.10.220.160">
    <property type="match status" value="1"/>
</dbReference>
<evidence type="ECO:0000256" key="7">
    <source>
        <dbReference type="ARBA" id="ARBA00047571"/>
    </source>
</evidence>
<comment type="catalytic activity">
    <reaction evidence="7">
        <text>L-lysyl(4)-[histone H3] + 3 S-adenosyl-L-methionine = N(6),N(6),N(6)-trimethyl-L-lysyl(4)-[histone H3] + 3 S-adenosyl-L-homocysteine + 3 H(+)</text>
        <dbReference type="Rhea" id="RHEA:60260"/>
        <dbReference type="Rhea" id="RHEA-COMP:15537"/>
        <dbReference type="Rhea" id="RHEA-COMP:15547"/>
        <dbReference type="ChEBI" id="CHEBI:15378"/>
        <dbReference type="ChEBI" id="CHEBI:29969"/>
        <dbReference type="ChEBI" id="CHEBI:57856"/>
        <dbReference type="ChEBI" id="CHEBI:59789"/>
        <dbReference type="ChEBI" id="CHEBI:61961"/>
        <dbReference type="EC" id="2.1.1.354"/>
    </reaction>
</comment>
<dbReference type="GO" id="GO:0140999">
    <property type="term" value="F:histone H3K4 trimethyltransferase activity"/>
    <property type="evidence" value="ECO:0007669"/>
    <property type="project" value="UniProtKB-EC"/>
</dbReference>
<keyword evidence="2" id="KW-0808">Transferase</keyword>
<keyword evidence="6" id="KW-0862">Zinc</keyword>
<dbReference type="InterPro" id="IPR050869">
    <property type="entry name" value="H3K4_H4K5_MeTrfase"/>
</dbReference>
<organism evidence="10 11">
    <name type="scientific">Clupea harengus</name>
    <name type="common">Atlantic herring</name>
    <dbReference type="NCBI Taxonomy" id="7950"/>
    <lineage>
        <taxon>Eukaryota</taxon>
        <taxon>Metazoa</taxon>
        <taxon>Chordata</taxon>
        <taxon>Craniata</taxon>
        <taxon>Vertebrata</taxon>
        <taxon>Euteleostomi</taxon>
        <taxon>Actinopterygii</taxon>
        <taxon>Neopterygii</taxon>
        <taxon>Teleostei</taxon>
        <taxon>Clupei</taxon>
        <taxon>Clupeiformes</taxon>
        <taxon>Clupeoidei</taxon>
        <taxon>Clupeidae</taxon>
        <taxon>Clupea</taxon>
    </lineage>
</organism>
<dbReference type="GO" id="GO:0008270">
    <property type="term" value="F:zinc ion binding"/>
    <property type="evidence" value="ECO:0007669"/>
    <property type="project" value="UniProtKB-KW"/>
</dbReference>
<dbReference type="Proteomes" id="UP000515152">
    <property type="component" value="Chromosome 14"/>
</dbReference>
<evidence type="ECO:0000313" key="10">
    <source>
        <dbReference type="Proteomes" id="UP000515152"/>
    </source>
</evidence>
<keyword evidence="3" id="KW-0949">S-adenosyl-L-methionine</keyword>
<keyword evidence="2" id="KW-0489">Methyltransferase</keyword>
<dbReference type="GO" id="GO:0005634">
    <property type="term" value="C:nucleus"/>
    <property type="evidence" value="ECO:0007669"/>
    <property type="project" value="TreeGrafter"/>
</dbReference>
<evidence type="ECO:0000256" key="6">
    <source>
        <dbReference type="ARBA" id="ARBA00022833"/>
    </source>
</evidence>
<dbReference type="PROSITE" id="PS50865">
    <property type="entry name" value="ZF_MYND_2"/>
    <property type="match status" value="1"/>
</dbReference>
<reference evidence="11" key="1">
    <citation type="submission" date="2025-08" db="UniProtKB">
        <authorList>
            <consortium name="RefSeq"/>
        </authorList>
    </citation>
    <scope>IDENTIFICATION</scope>
</reference>
<dbReference type="GO" id="GO:0032259">
    <property type="term" value="P:methylation"/>
    <property type="evidence" value="ECO:0007669"/>
    <property type="project" value="UniProtKB-KW"/>
</dbReference>
<dbReference type="EC" id="2.1.1.354" evidence="1"/>
<feature type="domain" description="MYND-type" evidence="9">
    <location>
        <begin position="53"/>
        <end position="95"/>
    </location>
</feature>
<dbReference type="Pfam" id="PF01753">
    <property type="entry name" value="zf-MYND"/>
    <property type="match status" value="1"/>
</dbReference>
<evidence type="ECO:0000256" key="4">
    <source>
        <dbReference type="ARBA" id="ARBA00022723"/>
    </source>
</evidence>
<accession>A0A6P8GFS9</accession>
<dbReference type="Gene3D" id="6.10.140.2220">
    <property type="match status" value="1"/>
</dbReference>
<dbReference type="PANTHER" id="PTHR12197">
    <property type="entry name" value="HISTONE-LYSINE N-METHYLTRANSFERASE SMYD"/>
    <property type="match status" value="1"/>
</dbReference>
<keyword evidence="5 8" id="KW-0863">Zinc-finger</keyword>
<gene>
    <name evidence="11" type="primary">LOC105906080</name>
</gene>
<protein>
    <recommendedName>
        <fullName evidence="1">[histone H3]-lysine(4) N-trimethyltransferase</fullName>
        <ecNumber evidence="1">2.1.1.354</ecNumber>
    </recommendedName>
</protein>
<keyword evidence="4" id="KW-0479">Metal-binding</keyword>
<evidence type="ECO:0000256" key="2">
    <source>
        <dbReference type="ARBA" id="ARBA00022603"/>
    </source>
</evidence>
<evidence type="ECO:0000256" key="1">
    <source>
        <dbReference type="ARBA" id="ARBA00012182"/>
    </source>
</evidence>
<keyword evidence="10" id="KW-1185">Reference proteome</keyword>
<evidence type="ECO:0000256" key="8">
    <source>
        <dbReference type="PROSITE-ProRule" id="PRU00134"/>
    </source>
</evidence>
<dbReference type="InterPro" id="IPR002893">
    <property type="entry name" value="Znf_MYND"/>
</dbReference>
<dbReference type="RefSeq" id="XP_031436116.1">
    <property type="nucleotide sequence ID" value="XM_031580256.2"/>
</dbReference>
<dbReference type="GeneID" id="105906080"/>
<evidence type="ECO:0000256" key="3">
    <source>
        <dbReference type="ARBA" id="ARBA00022691"/>
    </source>
</evidence>
<evidence type="ECO:0000313" key="11">
    <source>
        <dbReference type="RefSeq" id="XP_031436116.1"/>
    </source>
</evidence>
<name>A0A6P8GFS9_CLUHA</name>